<dbReference type="AlphaFoldDB" id="A0A2U8FVN2"/>
<sequence length="165" mass="17646">MGGAALLTLALVLGGCAQRAPSPTEPSPSAPVPATAGERAPATPGSRVVALPPPATPRNWETARLQAAQRLVAANPGLTYTGAAPDVLLAIPVLTIELHADGRIRHIEVMRYPGQARDTVELAKDAVRRAAPFGDVSKLPRPWKFNETFLFNGERKFKPMTLDRR</sequence>
<name>A0A2U8FVN2_9BURK</name>
<evidence type="ECO:0000256" key="1">
    <source>
        <dbReference type="SAM" id="MobiDB-lite"/>
    </source>
</evidence>
<evidence type="ECO:0000313" key="3">
    <source>
        <dbReference type="EMBL" id="AWI55135.1"/>
    </source>
</evidence>
<keyword evidence="4" id="KW-1185">Reference proteome</keyword>
<proteinExistence type="predicted"/>
<keyword evidence="2" id="KW-0732">Signal</keyword>
<dbReference type="KEGG" id="aon:DEH84_06755"/>
<dbReference type="EMBL" id="CP029210">
    <property type="protein sequence ID" value="AWI55135.1"/>
    <property type="molecule type" value="Genomic_DNA"/>
</dbReference>
<evidence type="ECO:0000256" key="2">
    <source>
        <dbReference type="SAM" id="SignalP"/>
    </source>
</evidence>
<reference evidence="3 4" key="1">
    <citation type="submission" date="2018-05" db="EMBL/GenBank/DDBJ databases">
        <title>complete genome sequence of Aquabacterium olei NBRC 110486.</title>
        <authorList>
            <person name="Tang B."/>
            <person name="Chang J."/>
            <person name="Zhang L."/>
            <person name="Yang H."/>
        </authorList>
    </citation>
    <scope>NUCLEOTIDE SEQUENCE [LARGE SCALE GENOMIC DNA]</scope>
    <source>
        <strain evidence="3 4">NBRC 110486</strain>
    </source>
</reference>
<evidence type="ECO:0008006" key="5">
    <source>
        <dbReference type="Google" id="ProtNLM"/>
    </source>
</evidence>
<feature type="signal peptide" evidence="2">
    <location>
        <begin position="1"/>
        <end position="19"/>
    </location>
</feature>
<feature type="region of interest" description="Disordered" evidence="1">
    <location>
        <begin position="17"/>
        <end position="53"/>
    </location>
</feature>
<protein>
    <recommendedName>
        <fullName evidence="5">TonB C-terminal domain-containing protein</fullName>
    </recommendedName>
</protein>
<dbReference type="Proteomes" id="UP000244892">
    <property type="component" value="Chromosome"/>
</dbReference>
<accession>A0A2U8FVN2</accession>
<evidence type="ECO:0000313" key="4">
    <source>
        <dbReference type="Proteomes" id="UP000244892"/>
    </source>
</evidence>
<feature type="chain" id="PRO_5016074527" description="TonB C-terminal domain-containing protein" evidence="2">
    <location>
        <begin position="20"/>
        <end position="165"/>
    </location>
</feature>
<organism evidence="3 4">
    <name type="scientific">Aquabacterium olei</name>
    <dbReference type="NCBI Taxonomy" id="1296669"/>
    <lineage>
        <taxon>Bacteria</taxon>
        <taxon>Pseudomonadati</taxon>
        <taxon>Pseudomonadota</taxon>
        <taxon>Betaproteobacteria</taxon>
        <taxon>Burkholderiales</taxon>
        <taxon>Aquabacterium</taxon>
    </lineage>
</organism>
<gene>
    <name evidence="3" type="ORF">DEH84_06755</name>
</gene>
<dbReference type="OrthoDB" id="9153348at2"/>